<feature type="non-terminal residue" evidence="1">
    <location>
        <position position="272"/>
    </location>
</feature>
<protein>
    <submittedName>
        <fullName evidence="1">Uncharacterized protein</fullName>
    </submittedName>
</protein>
<dbReference type="AlphaFoldDB" id="X1TJM8"/>
<name>X1TJM8_9ZZZZ</name>
<feature type="non-terminal residue" evidence="1">
    <location>
        <position position="1"/>
    </location>
</feature>
<dbReference type="EMBL" id="BARW01020434">
    <property type="protein sequence ID" value="GAI91561.1"/>
    <property type="molecule type" value="Genomic_DNA"/>
</dbReference>
<gene>
    <name evidence="1" type="ORF">S12H4_34526</name>
</gene>
<comment type="caution">
    <text evidence="1">The sequence shown here is derived from an EMBL/GenBank/DDBJ whole genome shotgun (WGS) entry which is preliminary data.</text>
</comment>
<reference evidence="1" key="1">
    <citation type="journal article" date="2014" name="Front. Microbiol.">
        <title>High frequency of phylogenetically diverse reductive dehalogenase-homologous genes in deep subseafloor sedimentary metagenomes.</title>
        <authorList>
            <person name="Kawai M."/>
            <person name="Futagami T."/>
            <person name="Toyoda A."/>
            <person name="Takaki Y."/>
            <person name="Nishi S."/>
            <person name="Hori S."/>
            <person name="Arai W."/>
            <person name="Tsubouchi T."/>
            <person name="Morono Y."/>
            <person name="Uchiyama I."/>
            <person name="Ito T."/>
            <person name="Fujiyama A."/>
            <person name="Inagaki F."/>
            <person name="Takami H."/>
        </authorList>
    </citation>
    <scope>NUCLEOTIDE SEQUENCE</scope>
    <source>
        <strain evidence="1">Expedition CK06-06</strain>
    </source>
</reference>
<sequence>IDEPFLAFCKADGKLAVAENLYSMVFNPDGSEKTEKCLQRPVKVETHAQGMKADFVYGNWVLAQDESLEIDPATATLSDPTKDGHIKRAGDADGDYANCMAADLTRELSNPVYIGGGYSFDRRYAYRTFTEWDISSLAGGTLTANPVFRYKGVGSDATDGEINPLTEEAPSVATDANLWEYIASGIAYVDPFSVSIGINSINLGVSAKSDLQTAMNAPQSWFATGFQSAADECLTTGDADRFYRIGELPPTLYVEYTPPYTPENKSAGMAAK</sequence>
<accession>X1TJM8</accession>
<proteinExistence type="predicted"/>
<evidence type="ECO:0000313" key="1">
    <source>
        <dbReference type="EMBL" id="GAI91561.1"/>
    </source>
</evidence>
<organism evidence="1">
    <name type="scientific">marine sediment metagenome</name>
    <dbReference type="NCBI Taxonomy" id="412755"/>
    <lineage>
        <taxon>unclassified sequences</taxon>
        <taxon>metagenomes</taxon>
        <taxon>ecological metagenomes</taxon>
    </lineage>
</organism>